<dbReference type="SUPFAM" id="SSF53335">
    <property type="entry name" value="S-adenosyl-L-methionine-dependent methyltransferases"/>
    <property type="match status" value="1"/>
</dbReference>
<sequence>MGDAYARSFASLCEGTVELLLDRTRGTDHLDVGCGAGTLARAAAERGRRVLAVDPDTDMTGLTRAATEGLDVRVAEASLPALGLPDAAYDAVTANFVVNHVPDPRAAVRELARVARPGAPVAVTSWTNGPTLQARLFRDSFAAAGAVAVPGQRLPAHLDYERSVDGVAGLLTEAGLTVTASGEHRWDWRVSWEDLWAGISGGVGGVGETYLAQTDEVRADLERELRARCAEHETGGVVTMPSVAAWAVAAR</sequence>
<dbReference type="RefSeq" id="WP_344065836.1">
    <property type="nucleotide sequence ID" value="NZ_BAAAPU010000011.1"/>
</dbReference>
<dbReference type="PANTHER" id="PTHR43591">
    <property type="entry name" value="METHYLTRANSFERASE"/>
    <property type="match status" value="1"/>
</dbReference>
<dbReference type="InterPro" id="IPR029063">
    <property type="entry name" value="SAM-dependent_MTases_sf"/>
</dbReference>
<evidence type="ECO:0000259" key="1">
    <source>
        <dbReference type="Pfam" id="PF08241"/>
    </source>
</evidence>
<dbReference type="Gene3D" id="3.40.50.150">
    <property type="entry name" value="Vaccinia Virus protein VP39"/>
    <property type="match status" value="1"/>
</dbReference>
<gene>
    <name evidence="2" type="ORF">GCM10009817_35740</name>
</gene>
<comment type="caution">
    <text evidence="2">The sequence shown here is derived from an EMBL/GenBank/DDBJ whole genome shotgun (WGS) entry which is preliminary data.</text>
</comment>
<evidence type="ECO:0000313" key="3">
    <source>
        <dbReference type="Proteomes" id="UP001500013"/>
    </source>
</evidence>
<dbReference type="Pfam" id="PF08241">
    <property type="entry name" value="Methyltransf_11"/>
    <property type="match status" value="1"/>
</dbReference>
<dbReference type="PANTHER" id="PTHR43591:SF24">
    <property type="entry name" value="2-METHOXY-6-POLYPRENYL-1,4-BENZOQUINOL METHYLASE, MITOCHONDRIAL"/>
    <property type="match status" value="1"/>
</dbReference>
<dbReference type="InterPro" id="IPR013216">
    <property type="entry name" value="Methyltransf_11"/>
</dbReference>
<proteinExistence type="predicted"/>
<dbReference type="CDD" id="cd02440">
    <property type="entry name" value="AdoMet_MTases"/>
    <property type="match status" value="1"/>
</dbReference>
<reference evidence="3" key="1">
    <citation type="journal article" date="2019" name="Int. J. Syst. Evol. Microbiol.">
        <title>The Global Catalogue of Microorganisms (GCM) 10K type strain sequencing project: providing services to taxonomists for standard genome sequencing and annotation.</title>
        <authorList>
            <consortium name="The Broad Institute Genomics Platform"/>
            <consortium name="The Broad Institute Genome Sequencing Center for Infectious Disease"/>
            <person name="Wu L."/>
            <person name="Ma J."/>
        </authorList>
    </citation>
    <scope>NUCLEOTIDE SEQUENCE [LARGE SCALE GENOMIC DNA]</scope>
    <source>
        <strain evidence="3">JCM 15628</strain>
    </source>
</reference>
<dbReference type="EMBL" id="BAAAPU010000011">
    <property type="protein sequence ID" value="GAA1990611.1"/>
    <property type="molecule type" value="Genomic_DNA"/>
</dbReference>
<keyword evidence="3" id="KW-1185">Reference proteome</keyword>
<accession>A0ABP5E7J4</accession>
<organism evidence="2 3">
    <name type="scientific">Terrabacter lapilli</name>
    <dbReference type="NCBI Taxonomy" id="436231"/>
    <lineage>
        <taxon>Bacteria</taxon>
        <taxon>Bacillati</taxon>
        <taxon>Actinomycetota</taxon>
        <taxon>Actinomycetes</taxon>
        <taxon>Micrococcales</taxon>
        <taxon>Intrasporangiaceae</taxon>
        <taxon>Terrabacter</taxon>
    </lineage>
</organism>
<dbReference type="Proteomes" id="UP001500013">
    <property type="component" value="Unassembled WGS sequence"/>
</dbReference>
<protein>
    <recommendedName>
        <fullName evidence="1">Methyltransferase type 11 domain-containing protein</fullName>
    </recommendedName>
</protein>
<feature type="domain" description="Methyltransferase type 11" evidence="1">
    <location>
        <begin position="30"/>
        <end position="119"/>
    </location>
</feature>
<evidence type="ECO:0000313" key="2">
    <source>
        <dbReference type="EMBL" id="GAA1990611.1"/>
    </source>
</evidence>
<name>A0ABP5E7J4_9MICO</name>